<feature type="transmembrane region" description="Helical" evidence="6">
    <location>
        <begin position="69"/>
        <end position="91"/>
    </location>
</feature>
<evidence type="ECO:0000313" key="9">
    <source>
        <dbReference type="Proteomes" id="UP001634394"/>
    </source>
</evidence>
<dbReference type="Pfam" id="PF23727">
    <property type="entry name" value="Beta-prop_FAM234A_B"/>
    <property type="match status" value="1"/>
</dbReference>
<dbReference type="AlphaFoldDB" id="A0ABD3XLH7"/>
<evidence type="ECO:0000259" key="7">
    <source>
        <dbReference type="Pfam" id="PF23727"/>
    </source>
</evidence>
<feature type="compositionally biased region" description="Basic and acidic residues" evidence="5">
    <location>
        <begin position="625"/>
        <end position="646"/>
    </location>
</feature>
<dbReference type="SUPFAM" id="SSF69318">
    <property type="entry name" value="Integrin alpha N-terminal domain"/>
    <property type="match status" value="1"/>
</dbReference>
<sequence length="960" mass="108745">METKVLFSKKGKKNGYIPDDFEKSEDWQNEYSDEDEVSVEDVSAEPLMYSKQRSRVRGSDCNCKPICKAVFCFFFLVTSLGSLMGLVVYYVNKPRYTRPGSPILTQPLKEEYLDIIGCDSIQVEDVWVKGFPKLLTESAFRLVDVNKDGVLDVILGFATGADGYKIPKFVCDIYFNGTNPCFGGLMALEGLTGRELWRHYGPHELFGINCNADLDKDGIPDCLCGGRAGAFQAISGKTGSLLWSFESQEAKNEIMNLYTAHIIPDMDGDDTADVLAIHGGDPLGEPGSKFRLSGLIILFSGRTGKVLRWVGVPDAHESYYSPQIYTLPNGDDIVLFGTGGETHSGALWRIRLRDLAKGEISKAKQIYYDSKKGIMTPPVLLDLTGDGIEDIVMSMFNSSVLAIDGDTYQIIWNYTFPMSESYNTPAPGFYNDDDIPDFLVKYAYGPGFPLYYHSQTTVLDGKTGQPLINPPLRDSVGAQASPVTISMEGHGNDVFLYWVADCLNHEGEGGEYAFVKGTNVHEQSRADYCRLRFKTKGFSKVYAISQHIAAPGVTVYYSVDRDKVESKYWINTTAEGLDYIKRHPEYKNYLPGQHDTSFDDTPASSHEDDTGEMGQEYLLDTPNVPDKHRTSYKKGQQDPHDTDELLPRILSENTNRRPFYKDNGNLDTDGSIYSNSRRNRLKGYHHPLEAGYYPETTPSYVLPRRKYGERYPGRSYGVPRNKRFSLKNANVKIQEKVRRKKRNGESIEFSNLSEINTLDKNNILPHTRKQRGDRTRSNHRSQNRKRRHVGPHDEDGLQRLLSTGTLAPTTLSVNHPDFNHSIDFVFATYWFFPAKTQAVLPEDQKCIAEKLSQEIIRFDPNSKYYGMDNDAYEHTVTEECLSKHNGEAVNENRTYESQTQYNPFNIHMGQMTVYRIRLTCKCSKKLDPKKHSCGRVLPFDKQQWTGYMGNKADSHWVPRK</sequence>
<dbReference type="PANTHER" id="PTHR21419:SF36">
    <property type="entry name" value="PROTEIN FAM234A-LIKE"/>
    <property type="match status" value="1"/>
</dbReference>
<protein>
    <recommendedName>
        <fullName evidence="7">FAM234A/B beta-propeller domain-containing protein</fullName>
    </recommendedName>
</protein>
<dbReference type="PANTHER" id="PTHR21419">
    <property type="match status" value="1"/>
</dbReference>
<organism evidence="8 9">
    <name type="scientific">Sinanodonta woodiana</name>
    <name type="common">Chinese pond mussel</name>
    <name type="synonym">Anodonta woodiana</name>
    <dbReference type="NCBI Taxonomy" id="1069815"/>
    <lineage>
        <taxon>Eukaryota</taxon>
        <taxon>Metazoa</taxon>
        <taxon>Spiralia</taxon>
        <taxon>Lophotrochozoa</taxon>
        <taxon>Mollusca</taxon>
        <taxon>Bivalvia</taxon>
        <taxon>Autobranchia</taxon>
        <taxon>Heteroconchia</taxon>
        <taxon>Palaeoheterodonta</taxon>
        <taxon>Unionida</taxon>
        <taxon>Unionoidea</taxon>
        <taxon>Unionidae</taxon>
        <taxon>Unioninae</taxon>
        <taxon>Sinanodonta</taxon>
    </lineage>
</organism>
<proteinExistence type="predicted"/>
<keyword evidence="2 6" id="KW-0812">Transmembrane</keyword>
<dbReference type="InterPro" id="IPR045232">
    <property type="entry name" value="FAM234"/>
</dbReference>
<evidence type="ECO:0000256" key="1">
    <source>
        <dbReference type="ARBA" id="ARBA00004167"/>
    </source>
</evidence>
<evidence type="ECO:0000256" key="3">
    <source>
        <dbReference type="ARBA" id="ARBA00022989"/>
    </source>
</evidence>
<dbReference type="Proteomes" id="UP001634394">
    <property type="component" value="Unassembled WGS sequence"/>
</dbReference>
<feature type="domain" description="FAM234A/B beta-propeller" evidence="7">
    <location>
        <begin position="138"/>
        <end position="498"/>
    </location>
</feature>
<dbReference type="GO" id="GO:0016020">
    <property type="term" value="C:membrane"/>
    <property type="evidence" value="ECO:0007669"/>
    <property type="project" value="UniProtKB-SubCell"/>
</dbReference>
<feature type="compositionally biased region" description="Basic residues" evidence="5">
    <location>
        <begin position="777"/>
        <end position="789"/>
    </location>
</feature>
<dbReference type="InterPro" id="IPR015943">
    <property type="entry name" value="WD40/YVTN_repeat-like_dom_sf"/>
</dbReference>
<dbReference type="InterPro" id="IPR028994">
    <property type="entry name" value="Integrin_alpha_N"/>
</dbReference>
<keyword evidence="9" id="KW-1185">Reference proteome</keyword>
<dbReference type="EMBL" id="JBJQND010000002">
    <property type="protein sequence ID" value="KAL3885793.1"/>
    <property type="molecule type" value="Genomic_DNA"/>
</dbReference>
<evidence type="ECO:0000256" key="4">
    <source>
        <dbReference type="ARBA" id="ARBA00023136"/>
    </source>
</evidence>
<evidence type="ECO:0000256" key="6">
    <source>
        <dbReference type="SAM" id="Phobius"/>
    </source>
</evidence>
<comment type="subcellular location">
    <subcellularLocation>
        <location evidence="1">Membrane</location>
        <topology evidence="1">Single-pass membrane protein</topology>
    </subcellularLocation>
</comment>
<feature type="region of interest" description="Disordered" evidence="5">
    <location>
        <begin position="590"/>
        <end position="678"/>
    </location>
</feature>
<comment type="caution">
    <text evidence="8">The sequence shown here is derived from an EMBL/GenBank/DDBJ whole genome shotgun (WGS) entry which is preliminary data.</text>
</comment>
<evidence type="ECO:0000256" key="2">
    <source>
        <dbReference type="ARBA" id="ARBA00022692"/>
    </source>
</evidence>
<keyword evidence="4 6" id="KW-0472">Membrane</keyword>
<feature type="region of interest" description="Disordered" evidence="5">
    <location>
        <begin position="759"/>
        <end position="796"/>
    </location>
</feature>
<accession>A0ABD3XLH7</accession>
<gene>
    <name evidence="8" type="ORF">ACJMK2_025831</name>
</gene>
<dbReference type="Gene3D" id="2.130.10.10">
    <property type="entry name" value="YVTN repeat-like/Quinoprotein amine dehydrogenase"/>
    <property type="match status" value="1"/>
</dbReference>
<evidence type="ECO:0000313" key="8">
    <source>
        <dbReference type="EMBL" id="KAL3885793.1"/>
    </source>
</evidence>
<reference evidence="8 9" key="1">
    <citation type="submission" date="2024-11" db="EMBL/GenBank/DDBJ databases">
        <title>Chromosome-level genome assembly of the freshwater bivalve Anodonta woodiana.</title>
        <authorList>
            <person name="Chen X."/>
        </authorList>
    </citation>
    <scope>NUCLEOTIDE SEQUENCE [LARGE SCALE GENOMIC DNA]</scope>
    <source>
        <strain evidence="8">MN2024</strain>
        <tissue evidence="8">Gills</tissue>
    </source>
</reference>
<evidence type="ECO:0000256" key="5">
    <source>
        <dbReference type="SAM" id="MobiDB-lite"/>
    </source>
</evidence>
<feature type="compositionally biased region" description="Polar residues" evidence="5">
    <location>
        <begin position="665"/>
        <end position="676"/>
    </location>
</feature>
<name>A0ABD3XLH7_SINWO</name>
<dbReference type="InterPro" id="IPR055409">
    <property type="entry name" value="Beta-prop_FAM234A_B"/>
</dbReference>
<keyword evidence="3 6" id="KW-1133">Transmembrane helix</keyword>